<keyword evidence="2" id="KW-1185">Reference proteome</keyword>
<dbReference type="AlphaFoldDB" id="A0A6A2YPT8"/>
<comment type="caution">
    <text evidence="1">The sequence shown here is derived from an EMBL/GenBank/DDBJ whole genome shotgun (WGS) entry which is preliminary data.</text>
</comment>
<sequence length="187" mass="21418">MPLVRFASGEETILHTLRDCQLTRSICDLFIPSQAKLSFISLNLFDWLSSNLSVNAGWNHVDLYWRHLFRHSDLEILEAARLSDLQWSNLVGAGNNSVTWTWAKTFRDNQAKTLRRNIFQNRKHRWTPPTSKSVKLNIDRAAAPPSIKVTSGGALRDEDGTWLFGYPRNISRWPIFQAPFFAGFIGS</sequence>
<name>A0A6A2YPT8_HIBSY</name>
<gene>
    <name evidence="1" type="ORF">F3Y22_tig00111330pilonHSYRG00514</name>
</gene>
<dbReference type="Proteomes" id="UP000436088">
    <property type="component" value="Unassembled WGS sequence"/>
</dbReference>
<accession>A0A6A2YPT8</accession>
<evidence type="ECO:0000313" key="2">
    <source>
        <dbReference type="Proteomes" id="UP000436088"/>
    </source>
</evidence>
<proteinExistence type="predicted"/>
<protein>
    <recommendedName>
        <fullName evidence="3">RNase H type-1 domain-containing protein</fullName>
    </recommendedName>
</protein>
<organism evidence="1 2">
    <name type="scientific">Hibiscus syriacus</name>
    <name type="common">Rose of Sharon</name>
    <dbReference type="NCBI Taxonomy" id="106335"/>
    <lineage>
        <taxon>Eukaryota</taxon>
        <taxon>Viridiplantae</taxon>
        <taxon>Streptophyta</taxon>
        <taxon>Embryophyta</taxon>
        <taxon>Tracheophyta</taxon>
        <taxon>Spermatophyta</taxon>
        <taxon>Magnoliopsida</taxon>
        <taxon>eudicotyledons</taxon>
        <taxon>Gunneridae</taxon>
        <taxon>Pentapetalae</taxon>
        <taxon>rosids</taxon>
        <taxon>malvids</taxon>
        <taxon>Malvales</taxon>
        <taxon>Malvaceae</taxon>
        <taxon>Malvoideae</taxon>
        <taxon>Hibiscus</taxon>
    </lineage>
</organism>
<evidence type="ECO:0008006" key="3">
    <source>
        <dbReference type="Google" id="ProtNLM"/>
    </source>
</evidence>
<dbReference type="EMBL" id="VEPZ02001308">
    <property type="protein sequence ID" value="KAE8681391.1"/>
    <property type="molecule type" value="Genomic_DNA"/>
</dbReference>
<evidence type="ECO:0000313" key="1">
    <source>
        <dbReference type="EMBL" id="KAE8681391.1"/>
    </source>
</evidence>
<reference evidence="1" key="1">
    <citation type="submission" date="2019-09" db="EMBL/GenBank/DDBJ databases">
        <title>Draft genome information of white flower Hibiscus syriacus.</title>
        <authorList>
            <person name="Kim Y.-M."/>
        </authorList>
    </citation>
    <scope>NUCLEOTIDE SEQUENCE [LARGE SCALE GENOMIC DNA]</scope>
    <source>
        <strain evidence="1">YM2019G1</strain>
    </source>
</reference>